<dbReference type="Proteomes" id="UP000252519">
    <property type="component" value="Unassembled WGS sequence"/>
</dbReference>
<dbReference type="AlphaFoldDB" id="A0A368FH29"/>
<evidence type="ECO:0000256" key="1">
    <source>
        <dbReference type="SAM" id="SignalP"/>
    </source>
</evidence>
<feature type="signal peptide" evidence="1">
    <location>
        <begin position="1"/>
        <end position="22"/>
    </location>
</feature>
<keyword evidence="3" id="KW-1185">Reference proteome</keyword>
<comment type="caution">
    <text evidence="2">The sequence shown here is derived from an EMBL/GenBank/DDBJ whole genome shotgun (WGS) entry which is preliminary data.</text>
</comment>
<accession>A0A368FH29</accession>
<dbReference type="SUPFAM" id="SSF110014">
    <property type="entry name" value="Her-1"/>
    <property type="match status" value="1"/>
</dbReference>
<dbReference type="InterPro" id="IPR036341">
    <property type="entry name" value="Her-1_sf"/>
</dbReference>
<dbReference type="Pfam" id="PF09232">
    <property type="entry name" value="Caenor_Her-1"/>
    <property type="match status" value="1"/>
</dbReference>
<proteinExistence type="predicted"/>
<reference evidence="2 3" key="1">
    <citation type="submission" date="2014-10" db="EMBL/GenBank/DDBJ databases">
        <title>Draft genome of the hookworm Ancylostoma caninum.</title>
        <authorList>
            <person name="Mitreva M."/>
        </authorList>
    </citation>
    <scope>NUCLEOTIDE SEQUENCE [LARGE SCALE GENOMIC DNA]</scope>
    <source>
        <strain evidence="2 3">Baltimore</strain>
    </source>
</reference>
<dbReference type="OrthoDB" id="5844092at2759"/>
<evidence type="ECO:0000313" key="2">
    <source>
        <dbReference type="EMBL" id="RCN30299.1"/>
    </source>
</evidence>
<organism evidence="2 3">
    <name type="scientific">Ancylostoma caninum</name>
    <name type="common">Dog hookworm</name>
    <dbReference type="NCBI Taxonomy" id="29170"/>
    <lineage>
        <taxon>Eukaryota</taxon>
        <taxon>Metazoa</taxon>
        <taxon>Ecdysozoa</taxon>
        <taxon>Nematoda</taxon>
        <taxon>Chromadorea</taxon>
        <taxon>Rhabditida</taxon>
        <taxon>Rhabditina</taxon>
        <taxon>Rhabditomorpha</taxon>
        <taxon>Strongyloidea</taxon>
        <taxon>Ancylostomatidae</taxon>
        <taxon>Ancylostomatinae</taxon>
        <taxon>Ancylostoma</taxon>
    </lineage>
</organism>
<dbReference type="InterPro" id="IPR015313">
    <property type="entry name" value="Her-1"/>
</dbReference>
<protein>
    <submittedName>
        <fullName evidence="2">Uncharacterized protein</fullName>
    </submittedName>
</protein>
<dbReference type="Gene3D" id="1.10.150.360">
    <property type="match status" value="1"/>
</dbReference>
<dbReference type="STRING" id="29170.A0A368FH29"/>
<dbReference type="EMBL" id="JOJR01001600">
    <property type="protein sequence ID" value="RCN30299.1"/>
    <property type="molecule type" value="Genomic_DNA"/>
</dbReference>
<evidence type="ECO:0000313" key="3">
    <source>
        <dbReference type="Proteomes" id="UP000252519"/>
    </source>
</evidence>
<feature type="chain" id="PRO_5016976161" evidence="1">
    <location>
        <begin position="23"/>
        <end position="98"/>
    </location>
</feature>
<gene>
    <name evidence="2" type="ORF">ANCCAN_23929</name>
</gene>
<keyword evidence="1" id="KW-0732">Signal</keyword>
<sequence length="98" mass="11097">MTYPHPAHTLFGTIIIASIVLADVKIDSQRISSRCCPHSRRKCCEEVIEKRQPLNCSMPLNELIASSDCIQEEMFGKKSLELAKIEGAFRSIFTLWLT</sequence>
<name>A0A368FH29_ANCCA</name>